<feature type="transmembrane region" description="Helical" evidence="1">
    <location>
        <begin position="329"/>
        <end position="349"/>
    </location>
</feature>
<reference evidence="2" key="1">
    <citation type="submission" date="2020-11" db="EMBL/GenBank/DDBJ databases">
        <title>Sequencing the genomes of 1000 actinobacteria strains.</title>
        <authorList>
            <person name="Klenk H.-P."/>
        </authorList>
    </citation>
    <scope>NUCLEOTIDE SEQUENCE</scope>
    <source>
        <strain evidence="2">DSM 45356</strain>
    </source>
</reference>
<keyword evidence="1" id="KW-0812">Transmembrane</keyword>
<protein>
    <submittedName>
        <fullName evidence="2">O-antigen/teichoic acid export membrane protein</fullName>
    </submittedName>
</protein>
<name>A0A8J7GFA1_9ACTN</name>
<feature type="transmembrane region" description="Helical" evidence="1">
    <location>
        <begin position="58"/>
        <end position="83"/>
    </location>
</feature>
<feature type="transmembrane region" description="Helical" evidence="1">
    <location>
        <begin position="126"/>
        <end position="146"/>
    </location>
</feature>
<feature type="transmembrane region" description="Helical" evidence="1">
    <location>
        <begin position="95"/>
        <end position="120"/>
    </location>
</feature>
<dbReference type="AlphaFoldDB" id="A0A8J7GFA1"/>
<feature type="transmembrane region" description="Helical" evidence="1">
    <location>
        <begin position="34"/>
        <end position="52"/>
    </location>
</feature>
<keyword evidence="3" id="KW-1185">Reference proteome</keyword>
<organism evidence="2 3">
    <name type="scientific">Longispora fulva</name>
    <dbReference type="NCBI Taxonomy" id="619741"/>
    <lineage>
        <taxon>Bacteria</taxon>
        <taxon>Bacillati</taxon>
        <taxon>Actinomycetota</taxon>
        <taxon>Actinomycetes</taxon>
        <taxon>Micromonosporales</taxon>
        <taxon>Micromonosporaceae</taxon>
        <taxon>Longispora</taxon>
    </lineage>
</organism>
<feature type="transmembrane region" description="Helical" evidence="1">
    <location>
        <begin position="387"/>
        <end position="408"/>
    </location>
</feature>
<feature type="transmembrane region" description="Helical" evidence="1">
    <location>
        <begin position="305"/>
        <end position="323"/>
    </location>
</feature>
<feature type="transmembrane region" description="Helical" evidence="1">
    <location>
        <begin position="361"/>
        <end position="381"/>
    </location>
</feature>
<dbReference type="Proteomes" id="UP000622552">
    <property type="component" value="Unassembled WGS sequence"/>
</dbReference>
<keyword evidence="1" id="KW-1133">Transmembrane helix</keyword>
<evidence type="ECO:0000256" key="1">
    <source>
        <dbReference type="SAM" id="Phobius"/>
    </source>
</evidence>
<accession>A0A8J7GFA1</accession>
<dbReference type="RefSeq" id="WP_233473136.1">
    <property type="nucleotide sequence ID" value="NZ_BONS01000024.1"/>
</dbReference>
<keyword evidence="1" id="KW-0472">Membrane</keyword>
<gene>
    <name evidence="2" type="ORF">IW245_003933</name>
</gene>
<feature type="transmembrane region" description="Helical" evidence="1">
    <location>
        <begin position="153"/>
        <end position="176"/>
    </location>
</feature>
<dbReference type="EMBL" id="JADOUF010000001">
    <property type="protein sequence ID" value="MBG6137739.1"/>
    <property type="molecule type" value="Genomic_DNA"/>
</dbReference>
<proteinExistence type="predicted"/>
<feature type="transmembrane region" description="Helical" evidence="1">
    <location>
        <begin position="182"/>
        <end position="203"/>
    </location>
</feature>
<comment type="caution">
    <text evidence="2">The sequence shown here is derived from an EMBL/GenBank/DDBJ whole genome shotgun (WGS) entry which is preliminary data.</text>
</comment>
<sequence>MPEVGKSATAEVPAAAALPTRTSVVARLFSPERLYMASLGLTGCAALMSVALPPADRGGLAASIVSATLGASVGSFSIDTFLLSRPHGWVLRRGLTWLSTLLAGSVLTSALVAAVLSAIAGIGSTAVGMGAAAALTVFNACTALGLRLKHFTVVYAVRSAGGVLLIAGYGTLYLIGDLDGRAWAWVWLGFQVFIALTLTLMVLRWGRGFGGAQPVPAQPGPGDRRADLAAIGKLHLGMCAQMLTMRLDQILLARVAGAGPLGVYALAVAAMEFAQAGSVVAAQRVLAHRGQENISGSGKAVLRSAAPLAVLAVIGLAGIGWLSDEYSNAWLYAVLLLPGILAVATSKIWGATLLKRTGERATTVIALIGLAAALPCFLVVIPLFDAFGAAAAVSLAYLLQAVITWRWLRRSPSTPTHGAM</sequence>
<evidence type="ECO:0000313" key="2">
    <source>
        <dbReference type="EMBL" id="MBG6137739.1"/>
    </source>
</evidence>
<evidence type="ECO:0000313" key="3">
    <source>
        <dbReference type="Proteomes" id="UP000622552"/>
    </source>
</evidence>